<dbReference type="InterPro" id="IPR003358">
    <property type="entry name" value="tRNA_(Gua-N-7)_MeTrfase_Trmb"/>
</dbReference>
<keyword evidence="4" id="KW-0808">Transferase</keyword>
<reference evidence="9" key="1">
    <citation type="journal article" date="2020" name="J. Eukaryot. Microbiol.">
        <title>De novo Sequencing, Assembly and Annotation of the Transcriptome for the Free-Living Testate Amoeba Arcella intermedia.</title>
        <authorList>
            <person name="Ribeiro G.M."/>
            <person name="Porfirio-Sousa A.L."/>
            <person name="Maurer-Alcala X.X."/>
            <person name="Katz L.A."/>
            <person name="Lahr D.J.G."/>
        </authorList>
    </citation>
    <scope>NUCLEOTIDE SEQUENCE</scope>
</reference>
<dbReference type="PROSITE" id="PS51625">
    <property type="entry name" value="SAM_MT_TRMB"/>
    <property type="match status" value="1"/>
</dbReference>
<evidence type="ECO:0000256" key="8">
    <source>
        <dbReference type="PROSITE-ProRule" id="PRU00708"/>
    </source>
</evidence>
<dbReference type="PROSITE" id="PS51375">
    <property type="entry name" value="PPR"/>
    <property type="match status" value="3"/>
</dbReference>
<dbReference type="Pfam" id="PF13041">
    <property type="entry name" value="PPR_2"/>
    <property type="match status" value="1"/>
</dbReference>
<comment type="catalytic activity">
    <reaction evidence="1">
        <text>guanosine(46) in tRNA + S-adenosyl-L-methionine = N(7)-methylguanosine(46) in tRNA + S-adenosyl-L-homocysteine</text>
        <dbReference type="Rhea" id="RHEA:42708"/>
        <dbReference type="Rhea" id="RHEA-COMP:10188"/>
        <dbReference type="Rhea" id="RHEA-COMP:10189"/>
        <dbReference type="ChEBI" id="CHEBI:57856"/>
        <dbReference type="ChEBI" id="CHEBI:59789"/>
        <dbReference type="ChEBI" id="CHEBI:74269"/>
        <dbReference type="ChEBI" id="CHEBI:74480"/>
        <dbReference type="EC" id="2.1.1.33"/>
    </reaction>
</comment>
<evidence type="ECO:0000256" key="4">
    <source>
        <dbReference type="ARBA" id="ARBA00022679"/>
    </source>
</evidence>
<evidence type="ECO:0000256" key="5">
    <source>
        <dbReference type="ARBA" id="ARBA00022691"/>
    </source>
</evidence>
<dbReference type="Gene3D" id="1.25.40.10">
    <property type="entry name" value="Tetratricopeptide repeat domain"/>
    <property type="match status" value="1"/>
</dbReference>
<evidence type="ECO:0000256" key="1">
    <source>
        <dbReference type="ARBA" id="ARBA00000142"/>
    </source>
</evidence>
<sequence length="383" mass="43641">MVNALVRGGLLQEALNIVQEMKSNGIPPNTVTYTAVIKGFSGNGNVKEAVQILNDMEGGETLPNLRTYNTVLRGCVQAGDYGEAQNIMNKLSQHNLQKDHSTVLSLLKLHVQQMQIKEAWSDFQELLNFPITIEPTIYTLLATGAALAKEEAITKEVLDKLSKRNDLTPLILREIQTIQSYKAKAVPNPQKTDRLYRWSEGHAVNWGLIPFQHPKGPVNMEICSGLGEWVINRCKKEQDKNWISLEQRYDRVLQTWSKMELQKITNLFVCCGEASAILKQDCFKNKLDAIFVNFPDPPHNEENNRLFNADFIKLVHQVLKAQGTIEVLTDDKHYYNIITREFTSSNLFSEHPTQNSNDPTYFDELEKSVGRTERFSTAFKKRN</sequence>
<dbReference type="EMBL" id="GIBP01002621">
    <property type="protein sequence ID" value="NDV31590.1"/>
    <property type="molecule type" value="Transcribed_RNA"/>
</dbReference>
<dbReference type="InterPro" id="IPR002885">
    <property type="entry name" value="PPR_rpt"/>
</dbReference>
<dbReference type="InterPro" id="IPR029063">
    <property type="entry name" value="SAM-dependent_MTases_sf"/>
</dbReference>
<accession>A0A6B2L3Q6</accession>
<keyword evidence="6" id="KW-0819">tRNA processing</keyword>
<keyword evidence="5" id="KW-0949">S-adenosyl-L-methionine</keyword>
<keyword evidence="3" id="KW-0489">Methyltransferase</keyword>
<organism evidence="9">
    <name type="scientific">Arcella intermedia</name>
    <dbReference type="NCBI Taxonomy" id="1963864"/>
    <lineage>
        <taxon>Eukaryota</taxon>
        <taxon>Amoebozoa</taxon>
        <taxon>Tubulinea</taxon>
        <taxon>Elardia</taxon>
        <taxon>Arcellinida</taxon>
        <taxon>Sphaerothecina</taxon>
        <taxon>Arcellidae</taxon>
        <taxon>Arcella</taxon>
    </lineage>
</organism>
<dbReference type="NCBIfam" id="TIGR00756">
    <property type="entry name" value="PPR"/>
    <property type="match status" value="3"/>
</dbReference>
<evidence type="ECO:0000256" key="6">
    <source>
        <dbReference type="ARBA" id="ARBA00022694"/>
    </source>
</evidence>
<proteinExistence type="predicted"/>
<evidence type="ECO:0000256" key="3">
    <source>
        <dbReference type="ARBA" id="ARBA00022603"/>
    </source>
</evidence>
<name>A0A6B2L3Q6_9EUKA</name>
<dbReference type="Pfam" id="PF01535">
    <property type="entry name" value="PPR"/>
    <property type="match status" value="1"/>
</dbReference>
<dbReference type="Pfam" id="PF02390">
    <property type="entry name" value="Methyltransf_4"/>
    <property type="match status" value="1"/>
</dbReference>
<dbReference type="PANTHER" id="PTHR47447:SF17">
    <property type="entry name" value="OS12G0638900 PROTEIN"/>
    <property type="match status" value="1"/>
</dbReference>
<feature type="repeat" description="PPR" evidence="8">
    <location>
        <begin position="29"/>
        <end position="63"/>
    </location>
</feature>
<evidence type="ECO:0000313" key="9">
    <source>
        <dbReference type="EMBL" id="NDV31590.1"/>
    </source>
</evidence>
<dbReference type="AlphaFoldDB" id="A0A6B2L3Q6"/>
<dbReference type="GO" id="GO:0008176">
    <property type="term" value="F:tRNA (guanine(46)-N7)-methyltransferase activity"/>
    <property type="evidence" value="ECO:0007669"/>
    <property type="project" value="UniProtKB-EC"/>
</dbReference>
<dbReference type="SUPFAM" id="SSF53335">
    <property type="entry name" value="S-adenosyl-L-methionine-dependent methyltransferases"/>
    <property type="match status" value="1"/>
</dbReference>
<evidence type="ECO:0000256" key="7">
    <source>
        <dbReference type="ARBA" id="ARBA00022737"/>
    </source>
</evidence>
<dbReference type="EC" id="2.1.1.33" evidence="2"/>
<dbReference type="PANTHER" id="PTHR47447">
    <property type="entry name" value="OS03G0856100 PROTEIN"/>
    <property type="match status" value="1"/>
</dbReference>
<protein>
    <recommendedName>
        <fullName evidence="2">tRNA (guanine(46)-N(7))-methyltransferase</fullName>
        <ecNumber evidence="2">2.1.1.33</ecNumber>
    </recommendedName>
</protein>
<keyword evidence="7" id="KW-0677">Repeat</keyword>
<feature type="repeat" description="PPR" evidence="8">
    <location>
        <begin position="64"/>
        <end position="98"/>
    </location>
</feature>
<dbReference type="InterPro" id="IPR011990">
    <property type="entry name" value="TPR-like_helical_dom_sf"/>
</dbReference>
<evidence type="ECO:0000256" key="2">
    <source>
        <dbReference type="ARBA" id="ARBA00011977"/>
    </source>
</evidence>
<dbReference type="Gene3D" id="3.40.50.150">
    <property type="entry name" value="Vaccinia Virus protein VP39"/>
    <property type="match status" value="1"/>
</dbReference>
<feature type="repeat" description="PPR" evidence="8">
    <location>
        <begin position="1"/>
        <end position="28"/>
    </location>
</feature>